<comment type="similarity">
    <text evidence="1 7">Belongs to the spermidine/spermine synthase family.</text>
</comment>
<evidence type="ECO:0000313" key="10">
    <source>
        <dbReference type="EMBL" id="AWB10574.1"/>
    </source>
</evidence>
<dbReference type="RefSeq" id="WP_108309366.1">
    <property type="nucleotide sequence ID" value="NZ_CP020921.1"/>
</dbReference>
<protein>
    <recommendedName>
        <fullName evidence="7">Polyamine aminopropyltransferase</fullName>
    </recommendedName>
    <alternativeName>
        <fullName evidence="7">Putrescine aminopropyltransferase</fullName>
        <shortName evidence="7">PAPT</shortName>
    </alternativeName>
    <alternativeName>
        <fullName evidence="7">Spermidine synthase</fullName>
        <shortName evidence="7">SPDS</shortName>
        <shortName evidence="7">SPDSY</shortName>
        <ecNumber evidence="7">2.5.1.16</ecNumber>
    </alternativeName>
</protein>
<dbReference type="Gene3D" id="3.40.50.150">
    <property type="entry name" value="Vaccinia Virus protein VP39"/>
    <property type="match status" value="1"/>
</dbReference>
<evidence type="ECO:0000256" key="2">
    <source>
        <dbReference type="ARBA" id="ARBA00022490"/>
    </source>
</evidence>
<dbReference type="Pfam" id="PF01564">
    <property type="entry name" value="Spermine_synth"/>
    <property type="match status" value="1"/>
</dbReference>
<dbReference type="HAMAP" id="MF_00198">
    <property type="entry name" value="Spermidine_synth"/>
    <property type="match status" value="1"/>
</dbReference>
<dbReference type="InterPro" id="IPR037163">
    <property type="entry name" value="Spermidine_synt_N_sf"/>
</dbReference>
<comment type="pathway">
    <text evidence="7">Amine and polyamine biosynthesis; spermidine biosynthesis; spermidine from putrescine: step 1/1.</text>
</comment>
<keyword evidence="4 7" id="KW-0745">Spermidine biosynthesis</keyword>
<dbReference type="InterPro" id="IPR029063">
    <property type="entry name" value="SAM-dependent_MTases_sf"/>
</dbReference>
<dbReference type="GO" id="GO:0010487">
    <property type="term" value="F:thermospermine synthase activity"/>
    <property type="evidence" value="ECO:0007669"/>
    <property type="project" value="UniProtKB-EC"/>
</dbReference>
<evidence type="ECO:0000256" key="8">
    <source>
        <dbReference type="PROSITE-ProRule" id="PRU00354"/>
    </source>
</evidence>
<comment type="caution">
    <text evidence="7">Lacks conserved residue(s) required for the propagation of feature annotation.</text>
</comment>
<evidence type="ECO:0000256" key="7">
    <source>
        <dbReference type="HAMAP-Rule" id="MF_00198"/>
    </source>
</evidence>
<dbReference type="NCBIfam" id="NF002010">
    <property type="entry name" value="PRK00811.1"/>
    <property type="match status" value="1"/>
</dbReference>
<dbReference type="EC" id="2.5.1.16" evidence="7"/>
<feature type="binding site" evidence="7">
    <location>
        <position position="68"/>
    </location>
    <ligand>
        <name>spermidine</name>
        <dbReference type="ChEBI" id="CHEBI:57834"/>
    </ligand>
</feature>
<accession>A0A2R4W1G5</accession>
<dbReference type="Proteomes" id="UP000244792">
    <property type="component" value="Chromosome"/>
</dbReference>
<organism evidence="10 11">
    <name type="scientific">Thermodesulfobium acidiphilum</name>
    <dbReference type="NCBI Taxonomy" id="1794699"/>
    <lineage>
        <taxon>Bacteria</taxon>
        <taxon>Pseudomonadati</taxon>
        <taxon>Thermodesulfobiota</taxon>
        <taxon>Thermodesulfobiia</taxon>
        <taxon>Thermodesulfobiales</taxon>
        <taxon>Thermodesulfobiaceae</taxon>
        <taxon>Thermodesulfobium</taxon>
    </lineage>
</organism>
<dbReference type="InterPro" id="IPR030373">
    <property type="entry name" value="PABS_CS"/>
</dbReference>
<evidence type="ECO:0000256" key="6">
    <source>
        <dbReference type="ARBA" id="ARBA00048874"/>
    </source>
</evidence>
<comment type="subunit">
    <text evidence="7">Homodimer or homotetramer.</text>
</comment>
<sequence>MNISKKCPLFAINKIVENDFHCIDVEDVLFSGKSKFQKVFIIKNPIFGKILILDDKVQSAQIDEFIYHEALVHPAMVIHPEPKRVAILGGGEGATLREVLKHPCVKKVDMVELDDLVVEISKKYLQEWCVDSFEDPRTNLVIQDAKKYMLELDSSIHYDVIIVDLTDPLDDSPAKFLFTKEFMSVLKNRLSEKGIIIYQAASITPFFDNAHIAVNHTAREVFKIVNSYSAHIQSFDEMWGFVWASDYFSPFDGYDKIDETLLARNIETRFYDKETHIHCFSLPKYLRTHLKEKTIILSDSSPLPKNLVRSSI</sequence>
<dbReference type="SUPFAM" id="SSF53335">
    <property type="entry name" value="S-adenosyl-L-methionine-dependent methyltransferases"/>
    <property type="match status" value="1"/>
</dbReference>
<dbReference type="AlphaFoldDB" id="A0A2R4W1G5"/>
<dbReference type="PROSITE" id="PS51006">
    <property type="entry name" value="PABS_2"/>
    <property type="match status" value="1"/>
</dbReference>
<evidence type="ECO:0000313" key="11">
    <source>
        <dbReference type="Proteomes" id="UP000244792"/>
    </source>
</evidence>
<feature type="binding site" evidence="7">
    <location>
        <position position="92"/>
    </location>
    <ligand>
        <name>spermidine</name>
        <dbReference type="ChEBI" id="CHEBI:57834"/>
    </ligand>
</feature>
<keyword evidence="3 7" id="KW-0808">Transferase</keyword>
<evidence type="ECO:0000256" key="4">
    <source>
        <dbReference type="ARBA" id="ARBA00023066"/>
    </source>
</evidence>
<keyword evidence="2" id="KW-0963">Cytoplasm</keyword>
<dbReference type="Gene3D" id="2.30.140.10">
    <property type="entry name" value="Spermidine synthase, tetramerisation domain"/>
    <property type="match status" value="1"/>
</dbReference>
<dbReference type="PROSITE" id="PS01330">
    <property type="entry name" value="PABS_1"/>
    <property type="match status" value="1"/>
</dbReference>
<keyword evidence="5 7" id="KW-0620">Polyamine biosynthesis</keyword>
<proteinExistence type="inferred from homology"/>
<feature type="binding site" evidence="7">
    <location>
        <position position="112"/>
    </location>
    <ligand>
        <name>S-methyl-5'-thioadenosine</name>
        <dbReference type="ChEBI" id="CHEBI:17509"/>
    </ligand>
</feature>
<dbReference type="GO" id="GO:0004766">
    <property type="term" value="F:spermidine synthase activity"/>
    <property type="evidence" value="ECO:0007669"/>
    <property type="project" value="UniProtKB-UniRule"/>
</dbReference>
<comment type="catalytic activity">
    <reaction evidence="7">
        <text>S-adenosyl 3-(methylsulfanyl)propylamine + putrescine = S-methyl-5'-thioadenosine + spermidine + H(+)</text>
        <dbReference type="Rhea" id="RHEA:12721"/>
        <dbReference type="ChEBI" id="CHEBI:15378"/>
        <dbReference type="ChEBI" id="CHEBI:17509"/>
        <dbReference type="ChEBI" id="CHEBI:57443"/>
        <dbReference type="ChEBI" id="CHEBI:57834"/>
        <dbReference type="ChEBI" id="CHEBI:326268"/>
        <dbReference type="EC" id="2.5.1.16"/>
    </reaction>
</comment>
<evidence type="ECO:0000256" key="5">
    <source>
        <dbReference type="ARBA" id="ARBA00023115"/>
    </source>
</evidence>
<dbReference type="CDD" id="cd02440">
    <property type="entry name" value="AdoMet_MTases"/>
    <property type="match status" value="1"/>
</dbReference>
<dbReference type="FunFam" id="3.40.50.150:FF:000088">
    <property type="entry name" value="Polyamine aminopropyltransferase"/>
    <property type="match status" value="1"/>
</dbReference>
<gene>
    <name evidence="7" type="primary">speE</name>
    <name evidence="10" type="ORF">TDSAC_1232</name>
</gene>
<dbReference type="PANTHER" id="PTHR43317:SF1">
    <property type="entry name" value="THERMOSPERMINE SYNTHASE ACAULIS5"/>
    <property type="match status" value="1"/>
</dbReference>
<reference evidence="10 11" key="1">
    <citation type="submission" date="2017-04" db="EMBL/GenBank/DDBJ databases">
        <title>Genomic insights into metabolism of Thermodesulfobium acidiphilum.</title>
        <authorList>
            <person name="Toshchakov S.V."/>
            <person name="Frolov E.N."/>
            <person name="Kublanov I.V."/>
            <person name="Samarov N.I."/>
            <person name="Novikov A."/>
            <person name="Lebedinsky A.V."/>
            <person name="Bonch-Osmolovskaya E.A."/>
            <person name="Chernyh N.A."/>
        </authorList>
    </citation>
    <scope>NUCLEOTIDE SEQUENCE [LARGE SCALE GENOMIC DNA]</scope>
    <source>
        <strain evidence="10 11">3127-1</strain>
    </source>
</reference>
<comment type="function">
    <text evidence="7">Catalyzes the irreversible transfer of a propylamine group from the amino donor S-adenosylmethioninamine (decarboxy-AdoMet) to putrescine (1,4-diaminobutane) to yield spermidine.</text>
</comment>
<dbReference type="InterPro" id="IPR035246">
    <property type="entry name" value="Spermidine_synt_N"/>
</dbReference>
<evidence type="ECO:0000256" key="3">
    <source>
        <dbReference type="ARBA" id="ARBA00022679"/>
    </source>
</evidence>
<comment type="catalytic activity">
    <reaction evidence="6">
        <text>S-adenosyl 3-(methylsulfanyl)propylamine + spermidine = thermospermine + S-methyl-5'-thioadenosine + H(+)</text>
        <dbReference type="Rhea" id="RHEA:30515"/>
        <dbReference type="ChEBI" id="CHEBI:15378"/>
        <dbReference type="ChEBI" id="CHEBI:17509"/>
        <dbReference type="ChEBI" id="CHEBI:57443"/>
        <dbReference type="ChEBI" id="CHEBI:57834"/>
        <dbReference type="ChEBI" id="CHEBI:59903"/>
        <dbReference type="EC" id="2.5.1.79"/>
    </reaction>
</comment>
<feature type="binding site" evidence="7">
    <location>
        <position position="173"/>
    </location>
    <ligand>
        <name>S-methyl-5'-thioadenosine</name>
        <dbReference type="ChEBI" id="CHEBI:17509"/>
    </ligand>
</feature>
<evidence type="ECO:0000256" key="1">
    <source>
        <dbReference type="ARBA" id="ARBA00007867"/>
    </source>
</evidence>
<dbReference type="InterPro" id="IPR030374">
    <property type="entry name" value="PABS"/>
</dbReference>
<feature type="active site" description="Proton acceptor" evidence="7 8">
    <location>
        <position position="164"/>
    </location>
</feature>
<dbReference type="GO" id="GO:0008295">
    <property type="term" value="P:spermidine biosynthetic process"/>
    <property type="evidence" value="ECO:0007669"/>
    <property type="project" value="UniProtKB-UniRule"/>
</dbReference>
<name>A0A2R4W1G5_THEAF</name>
<evidence type="ECO:0000259" key="9">
    <source>
        <dbReference type="PROSITE" id="PS51006"/>
    </source>
</evidence>
<dbReference type="UniPathway" id="UPA00248">
    <property type="reaction ID" value="UER00314"/>
</dbReference>
<dbReference type="OrthoDB" id="9793120at2"/>
<feature type="binding site" evidence="7">
    <location>
        <begin position="144"/>
        <end position="145"/>
    </location>
    <ligand>
        <name>S-methyl-5'-thioadenosine</name>
        <dbReference type="ChEBI" id="CHEBI:17509"/>
    </ligand>
</feature>
<feature type="binding site" evidence="7">
    <location>
        <position position="37"/>
    </location>
    <ligand>
        <name>S-methyl-5'-thioadenosine</name>
        <dbReference type="ChEBI" id="CHEBI:17509"/>
    </ligand>
</feature>
<feature type="domain" description="PABS" evidence="9">
    <location>
        <begin position="6"/>
        <end position="246"/>
    </location>
</feature>
<dbReference type="InterPro" id="IPR001045">
    <property type="entry name" value="Spermi_synthase"/>
</dbReference>
<keyword evidence="11" id="KW-1185">Reference proteome</keyword>
<dbReference type="PANTHER" id="PTHR43317">
    <property type="entry name" value="THERMOSPERMINE SYNTHASE ACAULIS5"/>
    <property type="match status" value="1"/>
</dbReference>
<dbReference type="Pfam" id="PF17284">
    <property type="entry name" value="Spermine_synt_N"/>
    <property type="match status" value="1"/>
</dbReference>
<dbReference type="EMBL" id="CP020921">
    <property type="protein sequence ID" value="AWB10574.1"/>
    <property type="molecule type" value="Genomic_DNA"/>
</dbReference>
<dbReference type="KEGG" id="taci:TDSAC_1232"/>